<gene>
    <name evidence="3" type="ORF">FXF49_10225</name>
</gene>
<dbReference type="InterPro" id="IPR047057">
    <property type="entry name" value="MerR_fam"/>
</dbReference>
<evidence type="ECO:0000313" key="4">
    <source>
        <dbReference type="Proteomes" id="UP000323337"/>
    </source>
</evidence>
<dbReference type="InterPro" id="IPR009061">
    <property type="entry name" value="DNA-bd_dom_put_sf"/>
</dbReference>
<accession>A0A5D0MM64</accession>
<comment type="caution">
    <text evidence="3">The sequence shown here is derived from an EMBL/GenBank/DDBJ whole genome shotgun (WGS) entry which is preliminary data.</text>
</comment>
<dbReference type="PANTHER" id="PTHR30204">
    <property type="entry name" value="REDOX-CYCLING DRUG-SENSING TRANSCRIPTIONAL ACTIVATOR SOXR"/>
    <property type="match status" value="1"/>
</dbReference>
<dbReference type="GO" id="GO:0003700">
    <property type="term" value="F:DNA-binding transcription factor activity"/>
    <property type="evidence" value="ECO:0007669"/>
    <property type="project" value="InterPro"/>
</dbReference>
<dbReference type="SUPFAM" id="SSF46955">
    <property type="entry name" value="Putative DNA-binding domain"/>
    <property type="match status" value="1"/>
</dbReference>
<protein>
    <submittedName>
        <fullName evidence="3">MerR family transcriptional regulator</fullName>
    </submittedName>
</protein>
<dbReference type="Proteomes" id="UP000323337">
    <property type="component" value="Unassembled WGS sequence"/>
</dbReference>
<dbReference type="Gene3D" id="1.10.1660.10">
    <property type="match status" value="1"/>
</dbReference>
<dbReference type="PROSITE" id="PS50937">
    <property type="entry name" value="HTH_MERR_2"/>
    <property type="match status" value="1"/>
</dbReference>
<dbReference type="SMART" id="SM00422">
    <property type="entry name" value="HTH_MERR"/>
    <property type="match status" value="1"/>
</dbReference>
<evidence type="ECO:0000259" key="2">
    <source>
        <dbReference type="PROSITE" id="PS50937"/>
    </source>
</evidence>
<dbReference type="GO" id="GO:0003677">
    <property type="term" value="F:DNA binding"/>
    <property type="evidence" value="ECO:0007669"/>
    <property type="project" value="UniProtKB-KW"/>
</dbReference>
<dbReference type="PANTHER" id="PTHR30204:SF15">
    <property type="entry name" value="BLL5018 PROTEIN"/>
    <property type="match status" value="1"/>
</dbReference>
<evidence type="ECO:0000256" key="1">
    <source>
        <dbReference type="ARBA" id="ARBA00023125"/>
    </source>
</evidence>
<dbReference type="AlphaFoldDB" id="A0A5D0MM64"/>
<name>A0A5D0MM64_FLESI</name>
<organism evidence="3 4">
    <name type="scientific">Flexistipes sinusarabici</name>
    <dbReference type="NCBI Taxonomy" id="2352"/>
    <lineage>
        <taxon>Bacteria</taxon>
        <taxon>Pseudomonadati</taxon>
        <taxon>Deferribacterota</taxon>
        <taxon>Deferribacteres</taxon>
        <taxon>Deferribacterales</taxon>
        <taxon>Flexistipitaceae</taxon>
        <taxon>Flexistipes</taxon>
    </lineage>
</organism>
<dbReference type="InterPro" id="IPR000551">
    <property type="entry name" value="MerR-type_HTH_dom"/>
</dbReference>
<reference evidence="3 4" key="1">
    <citation type="submission" date="2019-08" db="EMBL/GenBank/DDBJ databases">
        <title>Genomic characterization of a novel candidate phylum (ARYD3) from a high temperature, high salinity tertiary oil reservoir in north central Oklahoma, USA.</title>
        <authorList>
            <person name="Youssef N.H."/>
            <person name="Yadav A."/>
            <person name="Elshahed M.S."/>
        </authorList>
    </citation>
    <scope>NUCLEOTIDE SEQUENCE [LARGE SCALE GENOMIC DNA]</scope>
    <source>
        <strain evidence="3">ARYD1</strain>
    </source>
</reference>
<dbReference type="Pfam" id="PF13411">
    <property type="entry name" value="MerR_1"/>
    <property type="match status" value="1"/>
</dbReference>
<dbReference type="RefSeq" id="WP_303701792.1">
    <property type="nucleotide sequence ID" value="NZ_VSIV01000286.1"/>
</dbReference>
<evidence type="ECO:0000313" key="3">
    <source>
        <dbReference type="EMBL" id="TYB32693.1"/>
    </source>
</evidence>
<proteinExistence type="predicted"/>
<dbReference type="EMBL" id="VSIV01000286">
    <property type="protein sequence ID" value="TYB32693.1"/>
    <property type="molecule type" value="Genomic_DNA"/>
</dbReference>
<dbReference type="CDD" id="cd04765">
    <property type="entry name" value="HTH_MlrA-like_sg2"/>
    <property type="match status" value="1"/>
</dbReference>
<feature type="domain" description="HTH merR-type" evidence="2">
    <location>
        <begin position="7"/>
        <end position="77"/>
    </location>
</feature>
<keyword evidence="1" id="KW-0238">DNA-binding</keyword>
<sequence length="109" mass="13050">MHKAKLYYKIGEVCEITGLKPSIIRFWEKEFRQLRPVKFGSNHRYYTKAHLKTLEQIKELLYTEKMTIEGAKRKLAEDNVRSKKQNPAEDDIIYEVRSELEEILNILKH</sequence>